<evidence type="ECO:0000313" key="2">
    <source>
        <dbReference type="Proteomes" id="UP000190648"/>
    </source>
</evidence>
<dbReference type="AlphaFoldDB" id="A0A1V4IFX2"/>
<sequence length="95" mass="10718">MLLPCQAWGSGSAGVLEGDCKAQFHFKSFGIKTLGGSWWELCRSLKGMNSAMCPECQQRDQKQRQKLSRKTRSCKEASDSSLVTLSVFHVVRRHR</sequence>
<comment type="caution">
    <text evidence="1">The sequence shown here is derived from an EMBL/GenBank/DDBJ whole genome shotgun (WGS) entry which is preliminary data.</text>
</comment>
<evidence type="ECO:0000313" key="1">
    <source>
        <dbReference type="EMBL" id="OPJ58898.1"/>
    </source>
</evidence>
<gene>
    <name evidence="1" type="ORF">AV530_000634</name>
</gene>
<dbReference type="EMBL" id="LSYS01009753">
    <property type="protein sequence ID" value="OPJ58898.1"/>
    <property type="molecule type" value="Genomic_DNA"/>
</dbReference>
<accession>A0A1V4IFX2</accession>
<name>A0A1V4IFX2_PATFA</name>
<proteinExistence type="predicted"/>
<dbReference type="Proteomes" id="UP000190648">
    <property type="component" value="Unassembled WGS sequence"/>
</dbReference>
<keyword evidence="2" id="KW-1185">Reference proteome</keyword>
<organism evidence="1 2">
    <name type="scientific">Patagioenas fasciata monilis</name>
    <dbReference type="NCBI Taxonomy" id="372326"/>
    <lineage>
        <taxon>Eukaryota</taxon>
        <taxon>Metazoa</taxon>
        <taxon>Chordata</taxon>
        <taxon>Craniata</taxon>
        <taxon>Vertebrata</taxon>
        <taxon>Euteleostomi</taxon>
        <taxon>Archelosauria</taxon>
        <taxon>Archosauria</taxon>
        <taxon>Dinosauria</taxon>
        <taxon>Saurischia</taxon>
        <taxon>Theropoda</taxon>
        <taxon>Coelurosauria</taxon>
        <taxon>Aves</taxon>
        <taxon>Neognathae</taxon>
        <taxon>Neoaves</taxon>
        <taxon>Columbimorphae</taxon>
        <taxon>Columbiformes</taxon>
        <taxon>Columbidae</taxon>
        <taxon>Patagioenas</taxon>
    </lineage>
</organism>
<protein>
    <submittedName>
        <fullName evidence="1">Uncharacterized protein</fullName>
    </submittedName>
</protein>
<reference evidence="1 2" key="1">
    <citation type="submission" date="2016-02" db="EMBL/GenBank/DDBJ databases">
        <title>Band-tailed pigeon sequencing and assembly.</title>
        <authorList>
            <person name="Soares A.E."/>
            <person name="Novak B.J."/>
            <person name="Rice E.S."/>
            <person name="O'Connell B."/>
            <person name="Chang D."/>
            <person name="Weber S."/>
            <person name="Shapiro B."/>
        </authorList>
    </citation>
    <scope>NUCLEOTIDE SEQUENCE [LARGE SCALE GENOMIC DNA]</scope>
    <source>
        <strain evidence="1">BTP2013</strain>
        <tissue evidence="1">Blood</tissue>
    </source>
</reference>